<accession>A0A0F7W035</accession>
<sequence length="42" mass="4798">MTSTRPVRLLLADDEHLIRGALAGRTCPTWPYWICRCRAPTV</sequence>
<dbReference type="KEGG" id="sle:sle_37420"/>
<reference evidence="1 2" key="1">
    <citation type="submission" date="2015-02" db="EMBL/GenBank/DDBJ databases">
        <authorList>
            <person name="Gomez-Escribano P.J."/>
        </authorList>
    </citation>
    <scope>NUCLEOTIDE SEQUENCE [LARGE SCALE GENOMIC DNA]</scope>
    <source>
        <strain evidence="2">C34 (DSM 42122 / NRRL B-24963)</strain>
    </source>
</reference>
<evidence type="ECO:0000313" key="1">
    <source>
        <dbReference type="EMBL" id="CQR63202.1"/>
    </source>
</evidence>
<evidence type="ECO:0000313" key="2">
    <source>
        <dbReference type="Proteomes" id="UP000035016"/>
    </source>
</evidence>
<dbReference type="EMBL" id="LN831790">
    <property type="protein sequence ID" value="CQR63202.1"/>
    <property type="molecule type" value="Genomic_DNA"/>
</dbReference>
<dbReference type="AlphaFoldDB" id="A0A0F7W035"/>
<organism evidence="1 2">
    <name type="scientific">Streptomyces leeuwenhoekii</name>
    <dbReference type="NCBI Taxonomy" id="1437453"/>
    <lineage>
        <taxon>Bacteria</taxon>
        <taxon>Bacillati</taxon>
        <taxon>Actinomycetota</taxon>
        <taxon>Actinomycetes</taxon>
        <taxon>Kitasatosporales</taxon>
        <taxon>Streptomycetaceae</taxon>
        <taxon>Streptomyces</taxon>
    </lineage>
</organism>
<dbReference type="Proteomes" id="UP000035016">
    <property type="component" value="Chromosome Chromosome"/>
</dbReference>
<proteinExistence type="predicted"/>
<protein>
    <submittedName>
        <fullName evidence="1">Uncharacterized protein</fullName>
    </submittedName>
</protein>
<name>A0A0F7W035_STRLW</name>
<gene>
    <name evidence="1" type="primary">sle_37420</name>
</gene>